<evidence type="ECO:0000313" key="2">
    <source>
        <dbReference type="EMBL" id="GAH58897.1"/>
    </source>
</evidence>
<feature type="domain" description="Methyltransferase type 11" evidence="1">
    <location>
        <begin position="4"/>
        <end position="46"/>
    </location>
</feature>
<protein>
    <recommendedName>
        <fullName evidence="1">Methyltransferase type 11 domain-containing protein</fullName>
    </recommendedName>
</protein>
<accession>X1GNY8</accession>
<dbReference type="EMBL" id="BARU01016150">
    <property type="protein sequence ID" value="GAH58897.1"/>
    <property type="molecule type" value="Genomic_DNA"/>
</dbReference>
<reference evidence="2" key="1">
    <citation type="journal article" date="2014" name="Front. Microbiol.">
        <title>High frequency of phylogenetically diverse reductive dehalogenase-homologous genes in deep subseafloor sedimentary metagenomes.</title>
        <authorList>
            <person name="Kawai M."/>
            <person name="Futagami T."/>
            <person name="Toyoda A."/>
            <person name="Takaki Y."/>
            <person name="Nishi S."/>
            <person name="Hori S."/>
            <person name="Arai W."/>
            <person name="Tsubouchi T."/>
            <person name="Morono Y."/>
            <person name="Uchiyama I."/>
            <person name="Ito T."/>
            <person name="Fujiyama A."/>
            <person name="Inagaki F."/>
            <person name="Takami H."/>
        </authorList>
    </citation>
    <scope>NUCLEOTIDE SEQUENCE</scope>
    <source>
        <strain evidence="2">Expedition CK06-06</strain>
    </source>
</reference>
<dbReference type="Pfam" id="PF08241">
    <property type="entry name" value="Methyltransf_11"/>
    <property type="match status" value="1"/>
</dbReference>
<sequence>LRPLPYKANTVDEILARDILEHMPHPKVPIVLKDWLRVLKPKGKIY</sequence>
<name>X1GNY8_9ZZZZ</name>
<dbReference type="Gene3D" id="3.40.50.150">
    <property type="entry name" value="Vaccinia Virus protein VP39"/>
    <property type="match status" value="1"/>
</dbReference>
<organism evidence="2">
    <name type="scientific">marine sediment metagenome</name>
    <dbReference type="NCBI Taxonomy" id="412755"/>
    <lineage>
        <taxon>unclassified sequences</taxon>
        <taxon>metagenomes</taxon>
        <taxon>ecological metagenomes</taxon>
    </lineage>
</organism>
<dbReference type="GO" id="GO:0008757">
    <property type="term" value="F:S-adenosylmethionine-dependent methyltransferase activity"/>
    <property type="evidence" value="ECO:0007669"/>
    <property type="project" value="InterPro"/>
</dbReference>
<comment type="caution">
    <text evidence="2">The sequence shown here is derived from an EMBL/GenBank/DDBJ whole genome shotgun (WGS) entry which is preliminary data.</text>
</comment>
<evidence type="ECO:0000259" key="1">
    <source>
        <dbReference type="Pfam" id="PF08241"/>
    </source>
</evidence>
<dbReference type="InterPro" id="IPR029063">
    <property type="entry name" value="SAM-dependent_MTases_sf"/>
</dbReference>
<proteinExistence type="predicted"/>
<feature type="non-terminal residue" evidence="2">
    <location>
        <position position="46"/>
    </location>
</feature>
<gene>
    <name evidence="2" type="ORF">S03H2_27174</name>
</gene>
<dbReference type="SUPFAM" id="SSF53335">
    <property type="entry name" value="S-adenosyl-L-methionine-dependent methyltransferases"/>
    <property type="match status" value="1"/>
</dbReference>
<feature type="non-terminal residue" evidence="2">
    <location>
        <position position="1"/>
    </location>
</feature>
<dbReference type="AlphaFoldDB" id="X1GNY8"/>
<dbReference type="InterPro" id="IPR013216">
    <property type="entry name" value="Methyltransf_11"/>
</dbReference>